<dbReference type="EnsemblMetazoa" id="G33695.1">
    <property type="protein sequence ID" value="G33695.1:cds"/>
    <property type="gene ID" value="G33695"/>
</dbReference>
<organism evidence="1 2">
    <name type="scientific">Magallana gigas</name>
    <name type="common">Pacific oyster</name>
    <name type="synonym">Crassostrea gigas</name>
    <dbReference type="NCBI Taxonomy" id="29159"/>
    <lineage>
        <taxon>Eukaryota</taxon>
        <taxon>Metazoa</taxon>
        <taxon>Spiralia</taxon>
        <taxon>Lophotrochozoa</taxon>
        <taxon>Mollusca</taxon>
        <taxon>Bivalvia</taxon>
        <taxon>Autobranchia</taxon>
        <taxon>Pteriomorphia</taxon>
        <taxon>Ostreida</taxon>
        <taxon>Ostreoidea</taxon>
        <taxon>Ostreidae</taxon>
        <taxon>Magallana</taxon>
    </lineage>
</organism>
<keyword evidence="2" id="KW-1185">Reference proteome</keyword>
<sequence>MHKDHQRETETNEIHTRYLKNSHNHSDILNHMNISIMVSTLYDTASFVTDKEYRTKYPGRLPADVQAMVEKPFLYVLGQSSSSDINQLSYIPVPSLECLPLICQTGSQTVARGLNSSGESCYGVFKGAVEIDGVFTFARVQKSQEDLREEERSLGCAIRLYFTYNQSYRYLVDII</sequence>
<dbReference type="Proteomes" id="UP000005408">
    <property type="component" value="Unassembled WGS sequence"/>
</dbReference>
<name>A0A8W8MPY8_MAGGI</name>
<proteinExistence type="predicted"/>
<evidence type="ECO:0000313" key="1">
    <source>
        <dbReference type="EnsemblMetazoa" id="G33695.1:cds"/>
    </source>
</evidence>
<reference evidence="1" key="1">
    <citation type="submission" date="2022-08" db="UniProtKB">
        <authorList>
            <consortium name="EnsemblMetazoa"/>
        </authorList>
    </citation>
    <scope>IDENTIFICATION</scope>
    <source>
        <strain evidence="1">05x7-T-G4-1.051#20</strain>
    </source>
</reference>
<accession>A0A8W8MPY8</accession>
<protein>
    <submittedName>
        <fullName evidence="1">Uncharacterized protein</fullName>
    </submittedName>
</protein>
<dbReference type="AlphaFoldDB" id="A0A8W8MPY8"/>
<evidence type="ECO:0000313" key="2">
    <source>
        <dbReference type="Proteomes" id="UP000005408"/>
    </source>
</evidence>